<dbReference type="AlphaFoldDB" id="A0A1I6Z6L3"/>
<evidence type="ECO:0000313" key="4">
    <source>
        <dbReference type="EMBL" id="SFT58248.1"/>
    </source>
</evidence>
<proteinExistence type="predicted"/>
<sequence>MLHGWAAVLLLAAVFLGHGLQCSPAAGHPTNADHGQGSPTVSVALTATDTHRTDPTAHAAESPAMAAPAAHTAATPATTADSTPGHWHGLPGHLWMVCLAVLAAGLAVLAAVLAPRLVGLASPLTAPRELRGARWPTPLRPPELSSLCVLRI</sequence>
<feature type="transmembrane region" description="Helical" evidence="2">
    <location>
        <begin position="94"/>
        <end position="114"/>
    </location>
</feature>
<feature type="compositionally biased region" description="Low complexity" evidence="1">
    <location>
        <begin position="56"/>
        <end position="84"/>
    </location>
</feature>
<organism evidence="4 5">
    <name type="scientific">Geodermatophilus amargosae</name>
    <dbReference type="NCBI Taxonomy" id="1296565"/>
    <lineage>
        <taxon>Bacteria</taxon>
        <taxon>Bacillati</taxon>
        <taxon>Actinomycetota</taxon>
        <taxon>Actinomycetes</taxon>
        <taxon>Geodermatophilales</taxon>
        <taxon>Geodermatophilaceae</taxon>
        <taxon>Geodermatophilus</taxon>
    </lineage>
</organism>
<reference evidence="5" key="1">
    <citation type="submission" date="2016-10" db="EMBL/GenBank/DDBJ databases">
        <authorList>
            <person name="Varghese N."/>
            <person name="Submissions S."/>
        </authorList>
    </citation>
    <scope>NUCLEOTIDE SEQUENCE [LARGE SCALE GENOMIC DNA]</scope>
    <source>
        <strain evidence="5">DSM 46136</strain>
    </source>
</reference>
<name>A0A1I6Z6L3_9ACTN</name>
<feature type="chain" id="PRO_5011785751" evidence="3">
    <location>
        <begin position="26"/>
        <end position="152"/>
    </location>
</feature>
<dbReference type="Proteomes" id="UP000199546">
    <property type="component" value="Unassembled WGS sequence"/>
</dbReference>
<evidence type="ECO:0000256" key="2">
    <source>
        <dbReference type="SAM" id="Phobius"/>
    </source>
</evidence>
<evidence type="ECO:0000313" key="5">
    <source>
        <dbReference type="Proteomes" id="UP000199546"/>
    </source>
</evidence>
<dbReference type="EMBL" id="FPBA01000004">
    <property type="protein sequence ID" value="SFT58248.1"/>
    <property type="molecule type" value="Genomic_DNA"/>
</dbReference>
<evidence type="ECO:0000256" key="3">
    <source>
        <dbReference type="SAM" id="SignalP"/>
    </source>
</evidence>
<keyword evidence="5" id="KW-1185">Reference proteome</keyword>
<feature type="region of interest" description="Disordered" evidence="1">
    <location>
        <begin position="53"/>
        <end position="84"/>
    </location>
</feature>
<feature type="signal peptide" evidence="3">
    <location>
        <begin position="1"/>
        <end position="25"/>
    </location>
</feature>
<keyword evidence="2" id="KW-0812">Transmembrane</keyword>
<protein>
    <submittedName>
        <fullName evidence="4">Uncharacterized protein</fullName>
    </submittedName>
</protein>
<keyword evidence="3" id="KW-0732">Signal</keyword>
<keyword evidence="2" id="KW-1133">Transmembrane helix</keyword>
<evidence type="ECO:0000256" key="1">
    <source>
        <dbReference type="SAM" id="MobiDB-lite"/>
    </source>
</evidence>
<accession>A0A1I6Z6L3</accession>
<gene>
    <name evidence="4" type="ORF">SAMN05660657_01742</name>
</gene>
<keyword evidence="2" id="KW-0472">Membrane</keyword>